<evidence type="ECO:0000313" key="17">
    <source>
        <dbReference type="Proteomes" id="UP000250275"/>
    </source>
</evidence>
<evidence type="ECO:0000259" key="15">
    <source>
        <dbReference type="PROSITE" id="PS50002"/>
    </source>
</evidence>
<evidence type="ECO:0000256" key="13">
    <source>
        <dbReference type="PROSITE-ProRule" id="PRU00192"/>
    </source>
</evidence>
<proteinExistence type="inferred from homology"/>
<dbReference type="PANTHER" id="PTHR19332">
    <property type="entry name" value="PEROXISOMAL MEMBRANE PROTEIN PEX13"/>
    <property type="match status" value="1"/>
</dbReference>
<evidence type="ECO:0000256" key="2">
    <source>
        <dbReference type="ARBA" id="ARBA00022443"/>
    </source>
</evidence>
<evidence type="ECO:0000256" key="6">
    <source>
        <dbReference type="ARBA" id="ARBA00022989"/>
    </source>
</evidence>
<keyword evidence="8" id="KW-0472">Membrane</keyword>
<evidence type="ECO:0000256" key="7">
    <source>
        <dbReference type="ARBA" id="ARBA00023010"/>
    </source>
</evidence>
<dbReference type="PROSITE" id="PS50002">
    <property type="entry name" value="SH3"/>
    <property type="match status" value="1"/>
</dbReference>
<protein>
    <recommendedName>
        <fullName evidence="11">Peroxisomal membrane protein PEX13</fullName>
    </recommendedName>
    <alternativeName>
        <fullName evidence="10">Peroxin-13</fullName>
    </alternativeName>
</protein>
<dbReference type="CDD" id="cd11864">
    <property type="entry name" value="SH3_PEX13_eumet"/>
    <property type="match status" value="1"/>
</dbReference>
<dbReference type="Proteomes" id="UP000250275">
    <property type="component" value="Unassembled WGS sequence"/>
</dbReference>
<evidence type="ECO:0000256" key="9">
    <source>
        <dbReference type="ARBA" id="ARBA00023140"/>
    </source>
</evidence>
<dbReference type="PANTHER" id="PTHR19332:SF1">
    <property type="entry name" value="PEROXISOMAL MEMBRANE PROTEIN PEX13"/>
    <property type="match status" value="1"/>
</dbReference>
<organism evidence="16 17">
    <name type="scientific">Eufriesea mexicana</name>
    <dbReference type="NCBI Taxonomy" id="516756"/>
    <lineage>
        <taxon>Eukaryota</taxon>
        <taxon>Metazoa</taxon>
        <taxon>Ecdysozoa</taxon>
        <taxon>Arthropoda</taxon>
        <taxon>Hexapoda</taxon>
        <taxon>Insecta</taxon>
        <taxon>Pterygota</taxon>
        <taxon>Neoptera</taxon>
        <taxon>Endopterygota</taxon>
        <taxon>Hymenoptera</taxon>
        <taxon>Apocrita</taxon>
        <taxon>Aculeata</taxon>
        <taxon>Apoidea</taxon>
        <taxon>Anthophila</taxon>
        <taxon>Apidae</taxon>
        <taxon>Eufriesea</taxon>
    </lineage>
</organism>
<evidence type="ECO:0000256" key="14">
    <source>
        <dbReference type="SAM" id="MobiDB-lite"/>
    </source>
</evidence>
<dbReference type="InterPro" id="IPR001452">
    <property type="entry name" value="SH3_domain"/>
</dbReference>
<keyword evidence="6" id="KW-1133">Transmembrane helix</keyword>
<dbReference type="GO" id="GO:1990429">
    <property type="term" value="C:peroxisomal importomer complex"/>
    <property type="evidence" value="ECO:0007669"/>
    <property type="project" value="TreeGrafter"/>
</dbReference>
<comment type="similarity">
    <text evidence="1">Belongs to the peroxin-13 family.</text>
</comment>
<evidence type="ECO:0000256" key="5">
    <source>
        <dbReference type="ARBA" id="ARBA00022927"/>
    </source>
</evidence>
<dbReference type="GO" id="GO:0005778">
    <property type="term" value="C:peroxisomal membrane"/>
    <property type="evidence" value="ECO:0007669"/>
    <property type="project" value="UniProtKB-SubCell"/>
</dbReference>
<feature type="domain" description="SH3" evidence="15">
    <location>
        <begin position="226"/>
        <end position="290"/>
    </location>
</feature>
<keyword evidence="7" id="KW-0811">Translocation</keyword>
<accession>A0A310SQ51</accession>
<gene>
    <name evidence="16" type="ORF">WN48_00708</name>
</gene>
<dbReference type="Gene3D" id="2.30.30.40">
    <property type="entry name" value="SH3 Domains"/>
    <property type="match status" value="1"/>
</dbReference>
<evidence type="ECO:0000256" key="3">
    <source>
        <dbReference type="ARBA" id="ARBA00022448"/>
    </source>
</evidence>
<evidence type="ECO:0000256" key="10">
    <source>
        <dbReference type="ARBA" id="ARBA00029693"/>
    </source>
</evidence>
<feature type="compositionally biased region" description="Basic and acidic residues" evidence="14">
    <location>
        <begin position="317"/>
        <end position="330"/>
    </location>
</feature>
<dbReference type="OrthoDB" id="10037838at2759"/>
<evidence type="ECO:0000256" key="8">
    <source>
        <dbReference type="ARBA" id="ARBA00023136"/>
    </source>
</evidence>
<keyword evidence="3" id="KW-0813">Transport</keyword>
<keyword evidence="5" id="KW-0653">Protein transport</keyword>
<sequence>MAPERTNGINVNQLKNVPNIITSISNAPSPFPSSTTQSLNPPPVPPRQPVQNYSGFNDNRPFGSNYCGGYGFGYSNQYRGFNGYGGFSSYGPYSNYNYGIIGGHSGDTENRFFQYVEESTRPTFQLIETILQTFSSMTMLLESTYFALTNSFRAILSVAESVGKLRSTINQLFSTFALIRFLKWLYRKIINTIGFENQNSINEELWDKSLAKVGKKDTKEWHQSEEPTYIATVLYDFIATNNDELSVKAGQKVYLAPRSLQPKNLPGWCKATNSVNVGLIPYNYLKVIGQLKKIKKNNEIIPLNEEKPSTSENPNNNKKDSETIRSENET</sequence>
<dbReference type="Pfam" id="PF14604">
    <property type="entry name" value="SH3_9"/>
    <property type="match status" value="1"/>
</dbReference>
<keyword evidence="9" id="KW-0576">Peroxisome</keyword>
<evidence type="ECO:0000313" key="16">
    <source>
        <dbReference type="EMBL" id="OAD58171.1"/>
    </source>
</evidence>
<name>A0A310SQ51_9HYME</name>
<feature type="compositionally biased region" description="Polar residues" evidence="14">
    <location>
        <begin position="25"/>
        <end position="39"/>
    </location>
</feature>
<keyword evidence="4" id="KW-0812">Transmembrane</keyword>
<keyword evidence="2 13" id="KW-0728">SH3 domain</keyword>
<dbReference type="InterPro" id="IPR035463">
    <property type="entry name" value="Pex13"/>
</dbReference>
<feature type="region of interest" description="Disordered" evidence="14">
    <location>
        <begin position="304"/>
        <end position="330"/>
    </location>
</feature>
<evidence type="ECO:0000256" key="12">
    <source>
        <dbReference type="ARBA" id="ARBA00046271"/>
    </source>
</evidence>
<keyword evidence="17" id="KW-1185">Reference proteome</keyword>
<dbReference type="AlphaFoldDB" id="A0A310SQ51"/>
<dbReference type="EMBL" id="KQ761155">
    <property type="protein sequence ID" value="OAD58171.1"/>
    <property type="molecule type" value="Genomic_DNA"/>
</dbReference>
<evidence type="ECO:0000256" key="4">
    <source>
        <dbReference type="ARBA" id="ARBA00022692"/>
    </source>
</evidence>
<comment type="subcellular location">
    <subcellularLocation>
        <location evidence="12">Peroxisome membrane</location>
    </subcellularLocation>
</comment>
<dbReference type="GO" id="GO:0016560">
    <property type="term" value="P:protein import into peroxisome matrix, docking"/>
    <property type="evidence" value="ECO:0007669"/>
    <property type="project" value="InterPro"/>
</dbReference>
<reference evidence="16 17" key="1">
    <citation type="submission" date="2015-07" db="EMBL/GenBank/DDBJ databases">
        <title>The genome of Eufriesea mexicana.</title>
        <authorList>
            <person name="Pan H."/>
            <person name="Kapheim K."/>
        </authorList>
    </citation>
    <scope>NUCLEOTIDE SEQUENCE [LARGE SCALE GENOMIC DNA]</scope>
    <source>
        <strain evidence="16">0111107269</strain>
        <tissue evidence="16">Whole body</tissue>
    </source>
</reference>
<dbReference type="SMART" id="SM00326">
    <property type="entry name" value="SH3"/>
    <property type="match status" value="1"/>
</dbReference>
<feature type="region of interest" description="Disordered" evidence="14">
    <location>
        <begin position="25"/>
        <end position="55"/>
    </location>
</feature>
<evidence type="ECO:0000256" key="11">
    <source>
        <dbReference type="ARBA" id="ARBA00034535"/>
    </source>
</evidence>
<dbReference type="SUPFAM" id="SSF50044">
    <property type="entry name" value="SH3-domain"/>
    <property type="match status" value="1"/>
</dbReference>
<dbReference type="InterPro" id="IPR007223">
    <property type="entry name" value="Peroxin-13_N"/>
</dbReference>
<evidence type="ECO:0000256" key="1">
    <source>
        <dbReference type="ARBA" id="ARBA00006033"/>
    </source>
</evidence>
<dbReference type="InterPro" id="IPR036028">
    <property type="entry name" value="SH3-like_dom_sf"/>
</dbReference>
<dbReference type="Pfam" id="PF04088">
    <property type="entry name" value="Peroxin-13_N"/>
    <property type="match status" value="1"/>
</dbReference>